<reference evidence="3 4" key="1">
    <citation type="journal article" date="2010" name="J. Bacteriol.">
        <title>Genome sequence of the oligotrophic marine Gammaproteobacterium HTCC2143, isolated from the Oregon Coast.</title>
        <authorList>
            <person name="Oh H.M."/>
            <person name="Kang I."/>
            <person name="Ferriera S."/>
            <person name="Giovannoni S.J."/>
            <person name="Cho J.C."/>
        </authorList>
    </citation>
    <scope>NUCLEOTIDE SEQUENCE [LARGE SCALE GENOMIC DNA]</scope>
    <source>
        <strain evidence="3 4">HTCC2143</strain>
    </source>
</reference>
<evidence type="ECO:0000313" key="4">
    <source>
        <dbReference type="Proteomes" id="UP000004931"/>
    </source>
</evidence>
<evidence type="ECO:0000259" key="2">
    <source>
        <dbReference type="Pfam" id="PF01261"/>
    </source>
</evidence>
<keyword evidence="4" id="KW-1185">Reference proteome</keyword>
<sequence length="349" mass="38129">MASHRRDFIKRFGLSAAGIFTIGVTPFLRAWGGTKSTTGAAVATTILTDSPASNFKLSLAQWSLHRRFFGDSLDKGLSFFGKTLMQDPDSLLIGASDPFDFPAISINEFGINCIELVNTFYYSKAKDSAYWDRFKNQCDALGVTVNLIMCDALGNIGDTDDDARRKTVQRHHDWIDIAKQLGASAVRVNAAGQGTMEEVAANVVDGLSQLNAYGLSQGVRVLVENHGGYSSNGQWLAGVMKAVDSVNCGTLPDFGNFCIERSASGCINEYDRYLGMEELMPFAQGVSAKAYEFDSDGNEQFTDFMRAMTIVKAAGYEGYVGIEYEGSQLSEELGIRATRELLEKCFARV</sequence>
<keyword evidence="1" id="KW-0812">Transmembrane</keyword>
<dbReference type="Proteomes" id="UP000004931">
    <property type="component" value="Unassembled WGS sequence"/>
</dbReference>
<feature type="transmembrane region" description="Helical" evidence="1">
    <location>
        <begin position="12"/>
        <end position="31"/>
    </location>
</feature>
<gene>
    <name evidence="3" type="ORF">GP2143_09585</name>
</gene>
<dbReference type="SUPFAM" id="SSF51658">
    <property type="entry name" value="Xylose isomerase-like"/>
    <property type="match status" value="1"/>
</dbReference>
<organism evidence="3 4">
    <name type="scientific">marine gamma proteobacterium HTCC2143</name>
    <dbReference type="NCBI Taxonomy" id="247633"/>
    <lineage>
        <taxon>Bacteria</taxon>
        <taxon>Pseudomonadati</taxon>
        <taxon>Pseudomonadota</taxon>
        <taxon>Gammaproteobacteria</taxon>
        <taxon>Cellvibrionales</taxon>
        <taxon>Spongiibacteraceae</taxon>
        <taxon>BD1-7 clade</taxon>
    </lineage>
</organism>
<evidence type="ECO:0000313" key="3">
    <source>
        <dbReference type="EMBL" id="EAW30447.1"/>
    </source>
</evidence>
<feature type="domain" description="Xylose isomerase-like TIM barrel" evidence="2">
    <location>
        <begin position="107"/>
        <end position="345"/>
    </location>
</feature>
<protein>
    <recommendedName>
        <fullName evidence="2">Xylose isomerase-like TIM barrel domain-containing protein</fullName>
    </recommendedName>
</protein>
<dbReference type="eggNOG" id="COG1082">
    <property type="taxonomic scope" value="Bacteria"/>
</dbReference>
<dbReference type="PANTHER" id="PTHR12110:SF53">
    <property type="entry name" value="BLR5974 PROTEIN"/>
    <property type="match status" value="1"/>
</dbReference>
<comment type="caution">
    <text evidence="3">The sequence shown here is derived from an EMBL/GenBank/DDBJ whole genome shotgun (WGS) entry which is preliminary data.</text>
</comment>
<dbReference type="AlphaFoldDB" id="A0YFN3"/>
<dbReference type="PANTHER" id="PTHR12110">
    <property type="entry name" value="HYDROXYPYRUVATE ISOMERASE"/>
    <property type="match status" value="1"/>
</dbReference>
<accession>A0YFN3</accession>
<dbReference type="STRING" id="247633.GP2143_09585"/>
<dbReference type="Gene3D" id="3.20.20.150">
    <property type="entry name" value="Divalent-metal-dependent TIM barrel enzymes"/>
    <property type="match status" value="1"/>
</dbReference>
<dbReference type="EMBL" id="AAVT01000008">
    <property type="protein sequence ID" value="EAW30447.1"/>
    <property type="molecule type" value="Genomic_DNA"/>
</dbReference>
<keyword evidence="1" id="KW-1133">Transmembrane helix</keyword>
<keyword evidence="1" id="KW-0472">Membrane</keyword>
<dbReference type="InterPro" id="IPR013022">
    <property type="entry name" value="Xyl_isomerase-like_TIM-brl"/>
</dbReference>
<proteinExistence type="predicted"/>
<dbReference type="InterPro" id="IPR036237">
    <property type="entry name" value="Xyl_isomerase-like_sf"/>
</dbReference>
<evidence type="ECO:0000256" key="1">
    <source>
        <dbReference type="SAM" id="Phobius"/>
    </source>
</evidence>
<dbReference type="Pfam" id="PF01261">
    <property type="entry name" value="AP_endonuc_2"/>
    <property type="match status" value="1"/>
</dbReference>
<name>A0YFN3_9GAMM</name>
<dbReference type="OrthoDB" id="9810637at2"/>
<dbReference type="InterPro" id="IPR050312">
    <property type="entry name" value="IolE/XylAMocC-like"/>
</dbReference>